<dbReference type="InterPro" id="IPR029058">
    <property type="entry name" value="AB_hydrolase_fold"/>
</dbReference>
<dbReference type="InterPro" id="IPR050228">
    <property type="entry name" value="Carboxylesterase_BioH"/>
</dbReference>
<keyword evidence="4" id="KW-1185">Reference proteome</keyword>
<evidence type="ECO:0000313" key="3">
    <source>
        <dbReference type="EMBL" id="EFH82820.1"/>
    </source>
</evidence>
<sequence>MSVLIDRTIALPGVTLHYREAGDPGVPPLVLLHGLMADARDWDEIAPFLAERYHVFALDQRGHGESARPGVYSFELMRDDLKAFADALSLGRFTLIGHSMGGTVAFLFGEQWPERLERLAIEDTPPPFKEPGVPASPELPDEAPEDAPPVYQQNWALVRPIISQVRNPPSSWWNDIHKVTVPTLIIGGGATSHVPQEKLAEVAHLMPDARFVSIEGGGHAIHRNRPEEYKEQIAEFLFL</sequence>
<dbReference type="SUPFAM" id="SSF53474">
    <property type="entry name" value="alpha/beta-Hydrolases"/>
    <property type="match status" value="1"/>
</dbReference>
<evidence type="ECO:0000256" key="1">
    <source>
        <dbReference type="SAM" id="MobiDB-lite"/>
    </source>
</evidence>
<dbReference type="PANTHER" id="PTHR43194:SF2">
    <property type="entry name" value="PEROXISOMAL MEMBRANE PROTEIN LPX1"/>
    <property type="match status" value="1"/>
</dbReference>
<evidence type="ECO:0000313" key="4">
    <source>
        <dbReference type="Proteomes" id="UP000004508"/>
    </source>
</evidence>
<dbReference type="InterPro" id="IPR000073">
    <property type="entry name" value="AB_hydrolase_1"/>
</dbReference>
<keyword evidence="3" id="KW-0378">Hydrolase</keyword>
<feature type="region of interest" description="Disordered" evidence="1">
    <location>
        <begin position="123"/>
        <end position="147"/>
    </location>
</feature>
<dbReference type="OrthoDB" id="9805423at2"/>
<dbReference type="STRING" id="485913.Krac_3675"/>
<dbReference type="GO" id="GO:0016787">
    <property type="term" value="F:hydrolase activity"/>
    <property type="evidence" value="ECO:0007669"/>
    <property type="project" value="UniProtKB-KW"/>
</dbReference>
<dbReference type="Pfam" id="PF00561">
    <property type="entry name" value="Abhydrolase_1"/>
    <property type="match status" value="1"/>
</dbReference>
<dbReference type="PRINTS" id="PR00111">
    <property type="entry name" value="ABHYDROLASE"/>
</dbReference>
<name>D6U2F2_KTERA</name>
<protein>
    <submittedName>
        <fullName evidence="3">Alpha/beta hydrolase fold protein</fullName>
    </submittedName>
</protein>
<dbReference type="Gene3D" id="3.40.50.1820">
    <property type="entry name" value="alpha/beta hydrolase"/>
    <property type="match status" value="1"/>
</dbReference>
<comment type="caution">
    <text evidence="3">The sequence shown here is derived from an EMBL/GenBank/DDBJ whole genome shotgun (WGS) entry which is preliminary data.</text>
</comment>
<accession>D6U2F2</accession>
<dbReference type="RefSeq" id="WP_007921213.1">
    <property type="nucleotide sequence ID" value="NZ_ADVG01000004.1"/>
</dbReference>
<gene>
    <name evidence="3" type="ORF">Krac_3675</name>
</gene>
<dbReference type="eggNOG" id="COG2267">
    <property type="taxonomic scope" value="Bacteria"/>
</dbReference>
<dbReference type="AlphaFoldDB" id="D6U2F2"/>
<proteinExistence type="predicted"/>
<evidence type="ECO:0000259" key="2">
    <source>
        <dbReference type="Pfam" id="PF00561"/>
    </source>
</evidence>
<dbReference type="InParanoid" id="D6U2F2"/>
<dbReference type="Proteomes" id="UP000004508">
    <property type="component" value="Unassembled WGS sequence"/>
</dbReference>
<reference evidence="3 4" key="1">
    <citation type="journal article" date="2011" name="Stand. Genomic Sci.">
        <title>Non-contiguous finished genome sequence and contextual data of the filamentous soil bacterium Ktedonobacter racemifer type strain (SOSP1-21).</title>
        <authorList>
            <person name="Chang Y.J."/>
            <person name="Land M."/>
            <person name="Hauser L."/>
            <person name="Chertkov O."/>
            <person name="Del Rio T.G."/>
            <person name="Nolan M."/>
            <person name="Copeland A."/>
            <person name="Tice H."/>
            <person name="Cheng J.F."/>
            <person name="Lucas S."/>
            <person name="Han C."/>
            <person name="Goodwin L."/>
            <person name="Pitluck S."/>
            <person name="Ivanova N."/>
            <person name="Ovchinikova G."/>
            <person name="Pati A."/>
            <person name="Chen A."/>
            <person name="Palaniappan K."/>
            <person name="Mavromatis K."/>
            <person name="Liolios K."/>
            <person name="Brettin T."/>
            <person name="Fiebig A."/>
            <person name="Rohde M."/>
            <person name="Abt B."/>
            <person name="Goker M."/>
            <person name="Detter J.C."/>
            <person name="Woyke T."/>
            <person name="Bristow J."/>
            <person name="Eisen J.A."/>
            <person name="Markowitz V."/>
            <person name="Hugenholtz P."/>
            <person name="Kyrpides N.C."/>
            <person name="Klenk H.P."/>
            <person name="Lapidus A."/>
        </authorList>
    </citation>
    <scope>NUCLEOTIDE SEQUENCE [LARGE SCALE GENOMIC DNA]</scope>
    <source>
        <strain evidence="4">DSM 44963</strain>
    </source>
</reference>
<feature type="domain" description="AB hydrolase-1" evidence="2">
    <location>
        <begin position="27"/>
        <end position="131"/>
    </location>
</feature>
<dbReference type="PANTHER" id="PTHR43194">
    <property type="entry name" value="HYDROLASE ALPHA/BETA FOLD FAMILY"/>
    <property type="match status" value="1"/>
</dbReference>
<organism evidence="3 4">
    <name type="scientific">Ktedonobacter racemifer DSM 44963</name>
    <dbReference type="NCBI Taxonomy" id="485913"/>
    <lineage>
        <taxon>Bacteria</taxon>
        <taxon>Bacillati</taxon>
        <taxon>Chloroflexota</taxon>
        <taxon>Ktedonobacteria</taxon>
        <taxon>Ktedonobacterales</taxon>
        <taxon>Ktedonobacteraceae</taxon>
        <taxon>Ktedonobacter</taxon>
    </lineage>
</organism>
<dbReference type="EMBL" id="ADVG01000004">
    <property type="protein sequence ID" value="EFH82820.1"/>
    <property type="molecule type" value="Genomic_DNA"/>
</dbReference>